<dbReference type="CDD" id="cd14789">
    <property type="entry name" value="Tiki"/>
    <property type="match status" value="1"/>
</dbReference>
<accession>A0A6I4SQB8</accession>
<name>A0A6I4SQB8_9SPHN</name>
<protein>
    <submittedName>
        <fullName evidence="1">TraB/GumN family protein</fullName>
    </submittedName>
</protein>
<organism evidence="1 2">
    <name type="scientific">Pontixanthobacter gangjinensis</name>
    <dbReference type="NCBI Taxonomy" id="1028742"/>
    <lineage>
        <taxon>Bacteria</taxon>
        <taxon>Pseudomonadati</taxon>
        <taxon>Pseudomonadota</taxon>
        <taxon>Alphaproteobacteria</taxon>
        <taxon>Sphingomonadales</taxon>
        <taxon>Erythrobacteraceae</taxon>
        <taxon>Pontixanthobacter</taxon>
    </lineage>
</organism>
<dbReference type="EMBL" id="WTYS01000001">
    <property type="protein sequence ID" value="MXO57047.1"/>
    <property type="molecule type" value="Genomic_DNA"/>
</dbReference>
<sequence>MLPAPLLLASCTDPEVTEINQTTPSPALWQVETSDGEIEGWLFGTIHALPDGFEWRTAKLTSIIDRAGVLVVEISGLNDDKAVSDVFSELATTPDLPPLQERVEYRYRKDLSALMATGNYRGGSFTATESWAAALTLAQISASGDPKNGVDRALLNEFASKPVIELEGARIQLGIFDSLAEADQRDLLEAIILEAATSDPDEADKLSVVWRSGDMDRLAQENSEGLLADPELRDALLTGRNLAWERKLAGLWPQHGPMLVAVGAAHLAGEDGLPVLLAKKGFKVTRIQ</sequence>
<dbReference type="PANTHER" id="PTHR40590">
    <property type="entry name" value="CYTOPLASMIC PROTEIN-RELATED"/>
    <property type="match status" value="1"/>
</dbReference>
<reference evidence="1 2" key="1">
    <citation type="submission" date="2019-12" db="EMBL/GenBank/DDBJ databases">
        <title>Genomic-based taxomic classification of the family Erythrobacteraceae.</title>
        <authorList>
            <person name="Xu L."/>
        </authorList>
    </citation>
    <scope>NUCLEOTIDE SEQUENCE [LARGE SCALE GENOMIC DNA]</scope>
    <source>
        <strain evidence="1 2">JCM 17802</strain>
    </source>
</reference>
<dbReference type="InterPro" id="IPR047111">
    <property type="entry name" value="YbaP-like"/>
</dbReference>
<dbReference type="InterPro" id="IPR002816">
    <property type="entry name" value="TraB/PrgY/GumN_fam"/>
</dbReference>
<dbReference type="Pfam" id="PF01963">
    <property type="entry name" value="TraB_PrgY_gumN"/>
    <property type="match status" value="1"/>
</dbReference>
<comment type="caution">
    <text evidence="1">The sequence shown here is derived from an EMBL/GenBank/DDBJ whole genome shotgun (WGS) entry which is preliminary data.</text>
</comment>
<dbReference type="RefSeq" id="WP_160598178.1">
    <property type="nucleotide sequence ID" value="NZ_WTYS01000001.1"/>
</dbReference>
<evidence type="ECO:0000313" key="2">
    <source>
        <dbReference type="Proteomes" id="UP000468943"/>
    </source>
</evidence>
<dbReference type="AlphaFoldDB" id="A0A6I4SQB8"/>
<keyword evidence="2" id="KW-1185">Reference proteome</keyword>
<dbReference type="Proteomes" id="UP000468943">
    <property type="component" value="Unassembled WGS sequence"/>
</dbReference>
<proteinExistence type="predicted"/>
<gene>
    <name evidence="1" type="ORF">GRI36_09130</name>
</gene>
<dbReference type="PANTHER" id="PTHR40590:SF1">
    <property type="entry name" value="CYTOPLASMIC PROTEIN"/>
    <property type="match status" value="1"/>
</dbReference>
<evidence type="ECO:0000313" key="1">
    <source>
        <dbReference type="EMBL" id="MXO57047.1"/>
    </source>
</evidence>
<dbReference type="OrthoDB" id="9806326at2"/>